<evidence type="ECO:0000313" key="2">
    <source>
        <dbReference type="EMBL" id="MFD1806166.1"/>
    </source>
</evidence>
<proteinExistence type="predicted"/>
<protein>
    <submittedName>
        <fullName evidence="2">DUF551 domain-containing protein</fullName>
    </submittedName>
</protein>
<dbReference type="RefSeq" id="WP_379097912.1">
    <property type="nucleotide sequence ID" value="NZ_JBHUFP010000009.1"/>
</dbReference>
<comment type="caution">
    <text evidence="2">The sequence shown here is derived from an EMBL/GenBank/DDBJ whole genome shotgun (WGS) entry which is preliminary data.</text>
</comment>
<name>A0ABW4NW49_9PAST</name>
<dbReference type="Proteomes" id="UP001597420">
    <property type="component" value="Unassembled WGS sequence"/>
</dbReference>
<evidence type="ECO:0000313" key="3">
    <source>
        <dbReference type="Proteomes" id="UP001597420"/>
    </source>
</evidence>
<gene>
    <name evidence="2" type="ORF">ACFSAV_07270</name>
</gene>
<keyword evidence="3" id="KW-1185">Reference proteome</keyword>
<feature type="domain" description="DUF551" evidence="1">
    <location>
        <begin position="105"/>
        <end position="187"/>
    </location>
</feature>
<dbReference type="Pfam" id="PF04448">
    <property type="entry name" value="DUF551"/>
    <property type="match status" value="1"/>
</dbReference>
<organism evidence="2 3">
    <name type="scientific">Pasteurella oralis</name>
    <dbReference type="NCBI Taxonomy" id="1071947"/>
    <lineage>
        <taxon>Bacteria</taxon>
        <taxon>Pseudomonadati</taxon>
        <taxon>Pseudomonadota</taxon>
        <taxon>Gammaproteobacteria</taxon>
        <taxon>Pasteurellales</taxon>
        <taxon>Pasteurellaceae</taxon>
        <taxon>Pasteurella</taxon>
    </lineage>
</organism>
<dbReference type="InterPro" id="IPR007539">
    <property type="entry name" value="DUF551"/>
</dbReference>
<dbReference type="EMBL" id="JBHUFP010000009">
    <property type="protein sequence ID" value="MFD1806166.1"/>
    <property type="molecule type" value="Genomic_DNA"/>
</dbReference>
<reference evidence="3" key="1">
    <citation type="journal article" date="2019" name="Int. J. Syst. Evol. Microbiol.">
        <title>The Global Catalogue of Microorganisms (GCM) 10K type strain sequencing project: providing services to taxonomists for standard genome sequencing and annotation.</title>
        <authorList>
            <consortium name="The Broad Institute Genomics Platform"/>
            <consortium name="The Broad Institute Genome Sequencing Center for Infectious Disease"/>
            <person name="Wu L."/>
            <person name="Ma J."/>
        </authorList>
    </citation>
    <scope>NUCLEOTIDE SEQUENCE [LARGE SCALE GENOMIC DNA]</scope>
    <source>
        <strain evidence="3">CCM 7950</strain>
    </source>
</reference>
<accession>A0ABW4NW49</accession>
<evidence type="ECO:0000259" key="1">
    <source>
        <dbReference type="Pfam" id="PF04448"/>
    </source>
</evidence>
<sequence>MTETENKYFSIDICNNNSISFHSSKEEARKECLNCAEELHQQCVDDQDMQFYENCVDSAVYGLVLGKVESKTRELNEEEKQSGLYGGIDYIVEKPEIVEYQKDDGWISVKDRLPQPIDTSTEYRNQENKSVIYYTEDDEYWFIGFGWYVYGDKEDCDGYLIPYWELEDTGLTEVDVTHWQPLPPPPTE</sequence>